<dbReference type="AlphaFoldDB" id="A0A6J7S8E7"/>
<dbReference type="GO" id="GO:0016887">
    <property type="term" value="F:ATP hydrolysis activity"/>
    <property type="evidence" value="ECO:0007669"/>
    <property type="project" value="TreeGrafter"/>
</dbReference>
<dbReference type="InterPro" id="IPR059050">
    <property type="entry name" value="Rv3660c_N"/>
</dbReference>
<reference evidence="3" key="1">
    <citation type="submission" date="2020-05" db="EMBL/GenBank/DDBJ databases">
        <authorList>
            <person name="Chiriac C."/>
            <person name="Salcher M."/>
            <person name="Ghai R."/>
            <person name="Kavagutti S V."/>
        </authorList>
    </citation>
    <scope>NUCLEOTIDE SEQUENCE</scope>
</reference>
<evidence type="ECO:0000313" key="2">
    <source>
        <dbReference type="EMBL" id="CAB4940637.1"/>
    </source>
</evidence>
<dbReference type="PANTHER" id="PTHR43384:SF11">
    <property type="entry name" value="SEPTUM SITE DETERMINING PROTEIN"/>
    <property type="match status" value="1"/>
</dbReference>
<evidence type="ECO:0000313" key="3">
    <source>
        <dbReference type="EMBL" id="CAB5037182.1"/>
    </source>
</evidence>
<dbReference type="EMBL" id="CAFBPU010000041">
    <property type="protein sequence ID" value="CAB5037182.1"/>
    <property type="molecule type" value="Genomic_DNA"/>
</dbReference>
<name>A0A6J7S8E7_9ZZZZ</name>
<dbReference type="Pfam" id="PF26563">
    <property type="entry name" value="Rv3660c_N"/>
    <property type="match status" value="1"/>
</dbReference>
<dbReference type="InterPro" id="IPR027417">
    <property type="entry name" value="P-loop_NTPase"/>
</dbReference>
<proteinExistence type="predicted"/>
<dbReference type="InterPro" id="IPR017746">
    <property type="entry name" value="Cellulose_synthase_operon_BcsQ"/>
</dbReference>
<dbReference type="InterPro" id="IPR050625">
    <property type="entry name" value="ParA/MinD_ATPase"/>
</dbReference>
<dbReference type="GO" id="GO:0005524">
    <property type="term" value="F:ATP binding"/>
    <property type="evidence" value="ECO:0007669"/>
    <property type="project" value="TreeGrafter"/>
</dbReference>
<dbReference type="GO" id="GO:0009898">
    <property type="term" value="C:cytoplasmic side of plasma membrane"/>
    <property type="evidence" value="ECO:0007669"/>
    <property type="project" value="TreeGrafter"/>
</dbReference>
<gene>
    <name evidence="2" type="ORF">UFOPK3752_01044</name>
    <name evidence="3" type="ORF">UFOPK4150_01767</name>
</gene>
<dbReference type="SUPFAM" id="SSF52540">
    <property type="entry name" value="P-loop containing nucleoside triphosphate hydrolases"/>
    <property type="match status" value="1"/>
</dbReference>
<organism evidence="3">
    <name type="scientific">freshwater metagenome</name>
    <dbReference type="NCBI Taxonomy" id="449393"/>
    <lineage>
        <taxon>unclassified sequences</taxon>
        <taxon>metagenomes</taxon>
        <taxon>ecological metagenomes</taxon>
    </lineage>
</organism>
<dbReference type="Pfam" id="PF06564">
    <property type="entry name" value="CBP_BcsQ"/>
    <property type="match status" value="1"/>
</dbReference>
<protein>
    <submittedName>
        <fullName evidence="3">Unannotated protein</fullName>
    </submittedName>
</protein>
<dbReference type="Gene3D" id="3.40.50.300">
    <property type="entry name" value="P-loop containing nucleotide triphosphate hydrolases"/>
    <property type="match status" value="1"/>
</dbReference>
<dbReference type="InterPro" id="IPR022521">
    <property type="entry name" value="Rv3660c"/>
</dbReference>
<feature type="domain" description="Rv3660c-like CheY-like N-terminal" evidence="1">
    <location>
        <begin position="25"/>
        <end position="129"/>
    </location>
</feature>
<dbReference type="GO" id="GO:0005829">
    <property type="term" value="C:cytosol"/>
    <property type="evidence" value="ECO:0007669"/>
    <property type="project" value="TreeGrafter"/>
</dbReference>
<dbReference type="EMBL" id="CAFBND010000034">
    <property type="protein sequence ID" value="CAB4940637.1"/>
    <property type="molecule type" value="Genomic_DNA"/>
</dbReference>
<accession>A0A6J7S8E7</accession>
<sequence length="365" mass="37918">MWFAWDLMRIVAFMTTPGRPLLLSRDPDLLEDVHRLAVASGVEPDIAGSAAEGRRLWSSATVVVVGHDIAVEVAAAGLRRRSAVLVATHVDDDTVPWRAALALGAEHVITLPRGGGFLMHKFAEGGEADASRATVVGVVGGAGGAGASVIAASAAVVAARLGLDVILIDADPDGGGVDLLLGAEEAPGARWCDFAGVTSVLAPDTLRAALPSAHGFDVLSVDRDSADPLPQEAVSAVVDSAVSAYDLVVLDLPRGRPEVLENLCSRCDVVLLVVTPDVRGASAAQRRLAGLRALAPIRLVVRHRPGAQIDPDQLATWLDLEVAAEIAHDSRLSAAIDRGDPPAAQERSRLARTCTELVANLAGPR</sequence>
<dbReference type="GO" id="GO:0051782">
    <property type="term" value="P:negative regulation of cell division"/>
    <property type="evidence" value="ECO:0007669"/>
    <property type="project" value="TreeGrafter"/>
</dbReference>
<evidence type="ECO:0000259" key="1">
    <source>
        <dbReference type="Pfam" id="PF26563"/>
    </source>
</evidence>
<dbReference type="NCBIfam" id="TIGR03815">
    <property type="entry name" value="CpaE_hom_Actino"/>
    <property type="match status" value="1"/>
</dbReference>
<dbReference type="PANTHER" id="PTHR43384">
    <property type="entry name" value="SEPTUM SITE-DETERMINING PROTEIN MIND HOMOLOG, CHLOROPLASTIC-RELATED"/>
    <property type="match status" value="1"/>
</dbReference>